<evidence type="ECO:0000313" key="5">
    <source>
        <dbReference type="Proteomes" id="UP000008672"/>
    </source>
</evidence>
<dbReference type="GO" id="GO:0000027">
    <property type="term" value="P:ribosomal large subunit assembly"/>
    <property type="evidence" value="ECO:0007669"/>
    <property type="project" value="TreeGrafter"/>
</dbReference>
<reference evidence="5" key="1">
    <citation type="submission" date="2011-08" db="EMBL/GenBank/DDBJ databases">
        <title>The draft genome of Latimeria chalumnae.</title>
        <authorList>
            <person name="Di Palma F."/>
            <person name="Alfoldi J."/>
            <person name="Johnson J."/>
            <person name="Berlin A."/>
            <person name="Gnerre S."/>
            <person name="Jaffe D."/>
            <person name="MacCallum I."/>
            <person name="Young S."/>
            <person name="Walker B.J."/>
            <person name="Lander E."/>
            <person name="Lindblad-Toh K."/>
        </authorList>
    </citation>
    <scope>NUCLEOTIDE SEQUENCE [LARGE SCALE GENOMIC DNA]</scope>
    <source>
        <strain evidence="5">Wild caught</strain>
    </source>
</reference>
<proteinExistence type="predicted"/>
<dbReference type="EMBL" id="AFYH01179366">
    <property type="status" value="NOT_ANNOTATED_CDS"/>
    <property type="molecule type" value="Genomic_DNA"/>
</dbReference>
<evidence type="ECO:0000256" key="2">
    <source>
        <dbReference type="ARBA" id="ARBA00022840"/>
    </source>
</evidence>
<dbReference type="eggNOG" id="KOG1808">
    <property type="taxonomic scope" value="Eukaryota"/>
</dbReference>
<dbReference type="PANTHER" id="PTHR48103">
    <property type="entry name" value="MIDASIN-RELATED"/>
    <property type="match status" value="1"/>
</dbReference>
<dbReference type="InterPro" id="IPR027417">
    <property type="entry name" value="P-loop_NTPase"/>
</dbReference>
<accession>H2ZRQ2</accession>
<protein>
    <recommendedName>
        <fullName evidence="3">ATPase dynein-related AAA domain-containing protein</fullName>
    </recommendedName>
</protein>
<evidence type="ECO:0000313" key="4">
    <source>
        <dbReference type="Ensembl" id="ENSLACP00000000073.1"/>
    </source>
</evidence>
<dbReference type="AlphaFoldDB" id="H2ZRQ2"/>
<dbReference type="FunFam" id="3.40.50.300:FF:000582">
    <property type="entry name" value="Midasin"/>
    <property type="match status" value="1"/>
</dbReference>
<keyword evidence="2" id="KW-0067">ATP-binding</keyword>
<dbReference type="SUPFAM" id="SSF52540">
    <property type="entry name" value="P-loop containing nucleoside triphosphate hydrolases"/>
    <property type="match status" value="1"/>
</dbReference>
<dbReference type="Pfam" id="PF07728">
    <property type="entry name" value="AAA_5"/>
    <property type="match status" value="1"/>
</dbReference>
<dbReference type="GeneTree" id="ENSGT00550000074802"/>
<dbReference type="PANTHER" id="PTHR48103:SF2">
    <property type="entry name" value="MIDASIN"/>
    <property type="match status" value="1"/>
</dbReference>
<dbReference type="EMBL" id="AFYH01179367">
    <property type="status" value="NOT_ANNOTATED_CDS"/>
    <property type="molecule type" value="Genomic_DNA"/>
</dbReference>
<dbReference type="STRING" id="7897.ENSLACP00000000073"/>
<dbReference type="InterPro" id="IPR011704">
    <property type="entry name" value="ATPase_dyneun-rel_AAA"/>
</dbReference>
<dbReference type="GO" id="GO:0030687">
    <property type="term" value="C:preribosome, large subunit precursor"/>
    <property type="evidence" value="ECO:0007669"/>
    <property type="project" value="TreeGrafter"/>
</dbReference>
<dbReference type="Ensembl" id="ENSLACT00000000074.1">
    <property type="protein sequence ID" value="ENSLACP00000000073.1"/>
    <property type="gene ID" value="ENSLACG00000000064.1"/>
</dbReference>
<dbReference type="GO" id="GO:0016887">
    <property type="term" value="F:ATP hydrolysis activity"/>
    <property type="evidence" value="ECO:0007669"/>
    <property type="project" value="InterPro"/>
</dbReference>
<keyword evidence="5" id="KW-1185">Reference proteome</keyword>
<dbReference type="GO" id="GO:0005634">
    <property type="term" value="C:nucleus"/>
    <property type="evidence" value="ECO:0007669"/>
    <property type="project" value="TreeGrafter"/>
</dbReference>
<evidence type="ECO:0000259" key="3">
    <source>
        <dbReference type="Pfam" id="PF07728"/>
    </source>
</evidence>
<evidence type="ECO:0000256" key="1">
    <source>
        <dbReference type="ARBA" id="ARBA00022741"/>
    </source>
</evidence>
<feature type="domain" description="ATPase dynein-related AAA" evidence="3">
    <location>
        <begin position="158"/>
        <end position="277"/>
    </location>
</feature>
<dbReference type="Gene3D" id="3.40.50.300">
    <property type="entry name" value="P-loop containing nucleotide triphosphate hydrolases"/>
    <property type="match status" value="1"/>
</dbReference>
<organism evidence="4 5">
    <name type="scientific">Latimeria chalumnae</name>
    <name type="common">Coelacanth</name>
    <dbReference type="NCBI Taxonomy" id="7897"/>
    <lineage>
        <taxon>Eukaryota</taxon>
        <taxon>Metazoa</taxon>
        <taxon>Chordata</taxon>
        <taxon>Craniata</taxon>
        <taxon>Vertebrata</taxon>
        <taxon>Euteleostomi</taxon>
        <taxon>Coelacanthiformes</taxon>
        <taxon>Coelacanthidae</taxon>
        <taxon>Latimeria</taxon>
    </lineage>
</organism>
<dbReference type="GO" id="GO:0005524">
    <property type="term" value="F:ATP binding"/>
    <property type="evidence" value="ECO:0007669"/>
    <property type="project" value="UniProtKB-KW"/>
</dbReference>
<sequence length="376" mass="43001">FALRYFKDAPPVFQRLFLESSDSSLVRYGRKRMKLRDLMEAAYRFLQQNQPKFSKLWDWSMCAPLLRSHDTLVRWYTANCLALVTQMNDEHKSNFLKKVLSSEELLHFRVKLDFTFDQLFKKILFLCFLGFFWYHLVLVESTCSNLQSLALAVASQNPVLLEGPIGCGKTALVEYLAAVTGRGKPPAILKVQLGDQTDSKMLLGMYRCTDVPGEFIWQPGTLTQAVSNGYWILLEDIDYAPLDVISVLIPLLENGELLIPGRGDYIKAASGFQFFATRSYKSRLYSSGSGWYRQQNTCAALLDKHWTKIKVDNMSRAELKEVLQSKYQNQGVVTDRLLDIYCQLTGDKHQIADDVELDSRAEEKRPCLEGRGLSLR</sequence>
<dbReference type="GO" id="GO:0000055">
    <property type="term" value="P:ribosomal large subunit export from nucleus"/>
    <property type="evidence" value="ECO:0007669"/>
    <property type="project" value="TreeGrafter"/>
</dbReference>
<reference evidence="4" key="3">
    <citation type="submission" date="2025-09" db="UniProtKB">
        <authorList>
            <consortium name="Ensembl"/>
        </authorList>
    </citation>
    <scope>IDENTIFICATION</scope>
</reference>
<name>H2ZRQ2_LATCH</name>
<dbReference type="InParanoid" id="H2ZRQ2"/>
<dbReference type="Proteomes" id="UP000008672">
    <property type="component" value="Unassembled WGS sequence"/>
</dbReference>
<keyword evidence="1" id="KW-0547">Nucleotide-binding</keyword>
<reference evidence="4" key="2">
    <citation type="submission" date="2025-08" db="UniProtKB">
        <authorList>
            <consortium name="Ensembl"/>
        </authorList>
    </citation>
    <scope>IDENTIFICATION</scope>
</reference>